<dbReference type="PANTHER" id="PTHR43711:SF1">
    <property type="entry name" value="HISTIDINE KINASE 1"/>
    <property type="match status" value="1"/>
</dbReference>
<dbReference type="Gene3D" id="1.25.40.10">
    <property type="entry name" value="Tetratricopeptide repeat domain"/>
    <property type="match status" value="2"/>
</dbReference>
<sequence>MKKISVVFVFILFCVTVCYGQAEKVRHLKRQLPLIKDSLRYVDALNRLAMLMYEDDIDSTFIYTAQARNIAGRQQYAKGMADATNNLGIFYDIKGNLQLALRYYNDAYNRYKILHDTSNMVQGHMNIAQVFNEIGKDQKSIKGFKEAVSLGRKLGHDSIMALVWYNYVLMYSDRLPKDSVNLYIDKAKTIAAKYKDERVMLAIEQLVADNYVNNGERDKGVAMLQKTVNDVLKRNLYYLSLDMLIDLGDIFAKTDSARAVGYYQQALKISDDKEYRIYTQSITKKLYDFYNGKKDTATAFYYSQKLLTIREEQEKVDNSSGIDYIEYAIKDQQLDSARVQADYQQKFLVLAILICVMTIVIIIVLWRNWKQSRRTTEVLRTQFQQTETTMEALDVMNKNYARVIKIVAHDLRNPIGAIYTITTMIDDDTTPEETSEYVNLIKVSTKNCLELINELQKTDFDSQQELNIEEIDFDELLSQSIQLLSLRAKEKSQELLLNTNLGVKIHGDNEKLWRVINNLVVNAIKFSPEGSEILIDTRLLQKDILIVIKDKGIGIPIAMQSKIFDPFTTARRSGTQGEQPFGLGLYISKQIIEAHHGKIWVESEPGKGTSFYIELPV</sequence>
<dbReference type="Pfam" id="PF02518">
    <property type="entry name" value="HATPase_c"/>
    <property type="match status" value="1"/>
</dbReference>
<feature type="transmembrane region" description="Helical" evidence="7">
    <location>
        <begin position="347"/>
        <end position="366"/>
    </location>
</feature>
<evidence type="ECO:0000256" key="4">
    <source>
        <dbReference type="ARBA" id="ARBA00022679"/>
    </source>
</evidence>
<dbReference type="InterPro" id="IPR011990">
    <property type="entry name" value="TPR-like_helical_dom_sf"/>
</dbReference>
<dbReference type="InterPro" id="IPR003594">
    <property type="entry name" value="HATPase_dom"/>
</dbReference>
<organism evidence="9 10">
    <name type="scientific">Mucilaginibacter gynuensis</name>
    <dbReference type="NCBI Taxonomy" id="1302236"/>
    <lineage>
        <taxon>Bacteria</taxon>
        <taxon>Pseudomonadati</taxon>
        <taxon>Bacteroidota</taxon>
        <taxon>Sphingobacteriia</taxon>
        <taxon>Sphingobacteriales</taxon>
        <taxon>Sphingobacteriaceae</taxon>
        <taxon>Mucilaginibacter</taxon>
    </lineage>
</organism>
<dbReference type="SUPFAM" id="SSF48452">
    <property type="entry name" value="TPR-like"/>
    <property type="match status" value="2"/>
</dbReference>
<dbReference type="Pfam" id="PF00512">
    <property type="entry name" value="HisKA"/>
    <property type="match status" value="1"/>
</dbReference>
<keyword evidence="10" id="KW-1185">Reference proteome</keyword>
<evidence type="ECO:0000259" key="8">
    <source>
        <dbReference type="PROSITE" id="PS50109"/>
    </source>
</evidence>
<dbReference type="RefSeq" id="WP_345211116.1">
    <property type="nucleotide sequence ID" value="NZ_BAABFT010000005.1"/>
</dbReference>
<dbReference type="SUPFAM" id="SSF55874">
    <property type="entry name" value="ATPase domain of HSP90 chaperone/DNA topoisomerase II/histidine kinase"/>
    <property type="match status" value="1"/>
</dbReference>
<dbReference type="EC" id="2.7.13.3" evidence="2"/>
<protein>
    <recommendedName>
        <fullName evidence="2">histidine kinase</fullName>
        <ecNumber evidence="2">2.7.13.3</ecNumber>
    </recommendedName>
</protein>
<accession>A0ABP8GCU2</accession>
<dbReference type="SMART" id="SM00388">
    <property type="entry name" value="HisKA"/>
    <property type="match status" value="1"/>
</dbReference>
<keyword evidence="4" id="KW-0808">Transferase</keyword>
<evidence type="ECO:0000256" key="7">
    <source>
        <dbReference type="SAM" id="Phobius"/>
    </source>
</evidence>
<dbReference type="InterPro" id="IPR005467">
    <property type="entry name" value="His_kinase_dom"/>
</dbReference>
<dbReference type="PROSITE" id="PS50109">
    <property type="entry name" value="HIS_KIN"/>
    <property type="match status" value="1"/>
</dbReference>
<evidence type="ECO:0000313" key="9">
    <source>
        <dbReference type="EMBL" id="GAA4321956.1"/>
    </source>
</evidence>
<evidence type="ECO:0000256" key="3">
    <source>
        <dbReference type="ARBA" id="ARBA00022553"/>
    </source>
</evidence>
<dbReference type="InterPro" id="IPR050736">
    <property type="entry name" value="Sensor_HK_Regulatory"/>
</dbReference>
<dbReference type="CDD" id="cd00075">
    <property type="entry name" value="HATPase"/>
    <property type="match status" value="1"/>
</dbReference>
<dbReference type="PANTHER" id="PTHR43711">
    <property type="entry name" value="TWO-COMPONENT HISTIDINE KINASE"/>
    <property type="match status" value="1"/>
</dbReference>
<dbReference type="SUPFAM" id="SSF47384">
    <property type="entry name" value="Homodimeric domain of signal transducing histidine kinase"/>
    <property type="match status" value="1"/>
</dbReference>
<comment type="catalytic activity">
    <reaction evidence="1">
        <text>ATP + protein L-histidine = ADP + protein N-phospho-L-histidine.</text>
        <dbReference type="EC" id="2.7.13.3"/>
    </reaction>
</comment>
<dbReference type="Gene3D" id="3.30.565.10">
    <property type="entry name" value="Histidine kinase-like ATPase, C-terminal domain"/>
    <property type="match status" value="1"/>
</dbReference>
<keyword evidence="7" id="KW-0472">Membrane</keyword>
<dbReference type="PRINTS" id="PR00344">
    <property type="entry name" value="BCTRLSENSOR"/>
</dbReference>
<keyword evidence="6" id="KW-0902">Two-component regulatory system</keyword>
<evidence type="ECO:0000256" key="1">
    <source>
        <dbReference type="ARBA" id="ARBA00000085"/>
    </source>
</evidence>
<keyword evidence="7" id="KW-0812">Transmembrane</keyword>
<evidence type="ECO:0000256" key="6">
    <source>
        <dbReference type="ARBA" id="ARBA00023012"/>
    </source>
</evidence>
<dbReference type="Gene3D" id="1.10.287.130">
    <property type="match status" value="1"/>
</dbReference>
<feature type="domain" description="Histidine kinase" evidence="8">
    <location>
        <begin position="406"/>
        <end position="617"/>
    </location>
</feature>
<reference evidence="10" key="1">
    <citation type="journal article" date="2019" name="Int. J. Syst. Evol. Microbiol.">
        <title>The Global Catalogue of Microorganisms (GCM) 10K type strain sequencing project: providing services to taxonomists for standard genome sequencing and annotation.</title>
        <authorList>
            <consortium name="The Broad Institute Genomics Platform"/>
            <consortium name="The Broad Institute Genome Sequencing Center for Infectious Disease"/>
            <person name="Wu L."/>
            <person name="Ma J."/>
        </authorList>
    </citation>
    <scope>NUCLEOTIDE SEQUENCE [LARGE SCALE GENOMIC DNA]</scope>
    <source>
        <strain evidence="10">JCM 17705</strain>
    </source>
</reference>
<dbReference type="InterPro" id="IPR003661">
    <property type="entry name" value="HisK_dim/P_dom"/>
</dbReference>
<dbReference type="EMBL" id="BAABFT010000005">
    <property type="protein sequence ID" value="GAA4321956.1"/>
    <property type="molecule type" value="Genomic_DNA"/>
</dbReference>
<evidence type="ECO:0000313" key="10">
    <source>
        <dbReference type="Proteomes" id="UP001500582"/>
    </source>
</evidence>
<dbReference type="CDD" id="cd00082">
    <property type="entry name" value="HisKA"/>
    <property type="match status" value="1"/>
</dbReference>
<dbReference type="InterPro" id="IPR004358">
    <property type="entry name" value="Sig_transdc_His_kin-like_C"/>
</dbReference>
<dbReference type="InterPro" id="IPR036097">
    <property type="entry name" value="HisK_dim/P_sf"/>
</dbReference>
<proteinExistence type="predicted"/>
<keyword evidence="5" id="KW-0418">Kinase</keyword>
<dbReference type="InterPro" id="IPR036890">
    <property type="entry name" value="HATPase_C_sf"/>
</dbReference>
<comment type="caution">
    <text evidence="9">The sequence shown here is derived from an EMBL/GenBank/DDBJ whole genome shotgun (WGS) entry which is preliminary data.</text>
</comment>
<gene>
    <name evidence="9" type="ORF">GCM10023149_21990</name>
</gene>
<keyword evidence="7" id="KW-1133">Transmembrane helix</keyword>
<evidence type="ECO:0000256" key="5">
    <source>
        <dbReference type="ARBA" id="ARBA00022777"/>
    </source>
</evidence>
<dbReference type="SMART" id="SM00387">
    <property type="entry name" value="HATPase_c"/>
    <property type="match status" value="1"/>
</dbReference>
<name>A0ABP8GCU2_9SPHI</name>
<keyword evidence="3" id="KW-0597">Phosphoprotein</keyword>
<dbReference type="Proteomes" id="UP001500582">
    <property type="component" value="Unassembled WGS sequence"/>
</dbReference>
<evidence type="ECO:0000256" key="2">
    <source>
        <dbReference type="ARBA" id="ARBA00012438"/>
    </source>
</evidence>